<dbReference type="VEuPathDB" id="VectorBase:ASIC004007"/>
<dbReference type="EMBL" id="ATLV01012474">
    <property type="status" value="NOT_ANNOTATED_CDS"/>
    <property type="molecule type" value="Genomic_DNA"/>
</dbReference>
<evidence type="ECO:0000256" key="1">
    <source>
        <dbReference type="SAM" id="MobiDB-lite"/>
    </source>
</evidence>
<evidence type="ECO:0000313" key="4">
    <source>
        <dbReference type="Proteomes" id="UP000030765"/>
    </source>
</evidence>
<evidence type="ECO:0000313" key="3">
    <source>
        <dbReference type="EnsemblMetazoa" id="ASIC004007-PA"/>
    </source>
</evidence>
<dbReference type="Proteomes" id="UP000030765">
    <property type="component" value="Unassembled WGS sequence"/>
</dbReference>
<dbReference type="EMBL" id="KE524794">
    <property type="protein sequence ID" value="KFB36842.1"/>
    <property type="molecule type" value="Genomic_DNA"/>
</dbReference>
<keyword evidence="4" id="KW-1185">Reference proteome</keyword>
<sequence>MTINRPASDVRQHPATVPIVCGGGTSRTFFSGRHRRQSRPQSGDSFHPSPRPFGFPSNRTPFPPPALLLLQLLLLLVGPARSHPRNEKENFVHRLKNWTEL</sequence>
<name>A0A084VFU8_ANOSI</name>
<dbReference type="AlphaFoldDB" id="A0A084VFU8"/>
<dbReference type="STRING" id="74873.A0A084VFU8"/>
<accession>A0A084VFU8</accession>
<organism evidence="2">
    <name type="scientific">Anopheles sinensis</name>
    <name type="common">Mosquito</name>
    <dbReference type="NCBI Taxonomy" id="74873"/>
    <lineage>
        <taxon>Eukaryota</taxon>
        <taxon>Metazoa</taxon>
        <taxon>Ecdysozoa</taxon>
        <taxon>Arthropoda</taxon>
        <taxon>Hexapoda</taxon>
        <taxon>Insecta</taxon>
        <taxon>Pterygota</taxon>
        <taxon>Neoptera</taxon>
        <taxon>Endopterygota</taxon>
        <taxon>Diptera</taxon>
        <taxon>Nematocera</taxon>
        <taxon>Culicoidea</taxon>
        <taxon>Culicidae</taxon>
        <taxon>Anophelinae</taxon>
        <taxon>Anopheles</taxon>
    </lineage>
</organism>
<feature type="region of interest" description="Disordered" evidence="1">
    <location>
        <begin position="1"/>
        <end position="59"/>
    </location>
</feature>
<dbReference type="EnsemblMetazoa" id="ASIC004007-RA">
    <property type="protein sequence ID" value="ASIC004007-PA"/>
    <property type="gene ID" value="ASIC004007"/>
</dbReference>
<reference evidence="2 4" key="1">
    <citation type="journal article" date="2014" name="BMC Genomics">
        <title>Genome sequence of Anopheles sinensis provides insight into genetics basis of mosquito competence for malaria parasites.</title>
        <authorList>
            <person name="Zhou D."/>
            <person name="Zhang D."/>
            <person name="Ding G."/>
            <person name="Shi L."/>
            <person name="Hou Q."/>
            <person name="Ye Y."/>
            <person name="Xu Y."/>
            <person name="Zhou H."/>
            <person name="Xiong C."/>
            <person name="Li S."/>
            <person name="Yu J."/>
            <person name="Hong S."/>
            <person name="Yu X."/>
            <person name="Zou P."/>
            <person name="Chen C."/>
            <person name="Chang X."/>
            <person name="Wang W."/>
            <person name="Lv Y."/>
            <person name="Sun Y."/>
            <person name="Ma L."/>
            <person name="Shen B."/>
            <person name="Zhu C."/>
        </authorList>
    </citation>
    <scope>NUCLEOTIDE SEQUENCE [LARGE SCALE GENOMIC DNA]</scope>
</reference>
<evidence type="ECO:0000313" key="2">
    <source>
        <dbReference type="EMBL" id="KFB36842.1"/>
    </source>
</evidence>
<proteinExistence type="predicted"/>
<gene>
    <name evidence="2" type="ORF">ZHAS_00004007</name>
</gene>
<protein>
    <submittedName>
        <fullName evidence="2 3">Uncharacterized protein</fullName>
    </submittedName>
</protein>
<reference evidence="3" key="2">
    <citation type="submission" date="2020-05" db="UniProtKB">
        <authorList>
            <consortium name="EnsemblMetazoa"/>
        </authorList>
    </citation>
    <scope>IDENTIFICATION</scope>
</reference>